<accession>A0A2T6C1M8</accession>
<feature type="transmembrane region" description="Helical" evidence="1">
    <location>
        <begin position="45"/>
        <end position="68"/>
    </location>
</feature>
<keyword evidence="3" id="KW-1185">Reference proteome</keyword>
<keyword evidence="1" id="KW-0812">Transmembrane</keyword>
<evidence type="ECO:0000313" key="3">
    <source>
        <dbReference type="Proteomes" id="UP000244090"/>
    </source>
</evidence>
<dbReference type="RefSeq" id="WP_108114428.1">
    <property type="nucleotide sequence ID" value="NZ_QBKT01000003.1"/>
</dbReference>
<proteinExistence type="predicted"/>
<dbReference type="OrthoDB" id="655954at2"/>
<dbReference type="InterPro" id="IPR009045">
    <property type="entry name" value="Zn_M74/Hedgehog-like"/>
</dbReference>
<dbReference type="Proteomes" id="UP000244090">
    <property type="component" value="Unassembled WGS sequence"/>
</dbReference>
<evidence type="ECO:0000256" key="1">
    <source>
        <dbReference type="SAM" id="Phobius"/>
    </source>
</evidence>
<dbReference type="AlphaFoldDB" id="A0A2T6C1M8"/>
<feature type="transmembrane region" description="Helical" evidence="1">
    <location>
        <begin position="6"/>
        <end position="33"/>
    </location>
</feature>
<keyword evidence="1" id="KW-0472">Membrane</keyword>
<name>A0A2T6C1M8_9FLAO</name>
<sequence>MKYLTIILHIILVIFLTILTQIGGVAYVLFLGLKRHNPLLGWKKKLVNVGGFLIVYSVLSFVILPVLASSLYNRKALPISHEALKPLRAFTFLMNRHYVDKELYAILLQEAEAMQQEFPETVTYYLDACFPLGAKFPLLPHWSHNDGRKIDLAFYYTDATTKKYKNGSPSWLGYGVCESPKEGEENMPAFCAENGYFQYSFLEKVVSQGNKESYVFDSERTRSLIEKLAASSQINKIFIEPHLQKRMQLTSSKIRFHGCHAVRHDDHIHVQL</sequence>
<evidence type="ECO:0000313" key="2">
    <source>
        <dbReference type="EMBL" id="PTX62220.1"/>
    </source>
</evidence>
<comment type="caution">
    <text evidence="2">The sequence shown here is derived from an EMBL/GenBank/DDBJ whole genome shotgun (WGS) entry which is preliminary data.</text>
</comment>
<protein>
    <submittedName>
        <fullName evidence="2">Uncharacterized protein</fullName>
    </submittedName>
</protein>
<organism evidence="2 3">
    <name type="scientific">Kordia periserrulae</name>
    <dbReference type="NCBI Taxonomy" id="701523"/>
    <lineage>
        <taxon>Bacteria</taxon>
        <taxon>Pseudomonadati</taxon>
        <taxon>Bacteroidota</taxon>
        <taxon>Flavobacteriia</taxon>
        <taxon>Flavobacteriales</taxon>
        <taxon>Flavobacteriaceae</taxon>
        <taxon>Kordia</taxon>
    </lineage>
</organism>
<dbReference type="Gene3D" id="3.30.1380.10">
    <property type="match status" value="1"/>
</dbReference>
<dbReference type="EMBL" id="QBKT01000003">
    <property type="protein sequence ID" value="PTX62220.1"/>
    <property type="molecule type" value="Genomic_DNA"/>
</dbReference>
<keyword evidence="1" id="KW-1133">Transmembrane helix</keyword>
<gene>
    <name evidence="2" type="ORF">C8N46_103319</name>
</gene>
<reference evidence="2 3" key="1">
    <citation type="submission" date="2018-04" db="EMBL/GenBank/DDBJ databases">
        <title>Genomic Encyclopedia of Archaeal and Bacterial Type Strains, Phase II (KMG-II): from individual species to whole genera.</title>
        <authorList>
            <person name="Goeker M."/>
        </authorList>
    </citation>
    <scope>NUCLEOTIDE SEQUENCE [LARGE SCALE GENOMIC DNA]</scope>
    <source>
        <strain evidence="2 3">DSM 25731</strain>
    </source>
</reference>